<dbReference type="Proteomes" id="UP000255087">
    <property type="component" value="Unassembled WGS sequence"/>
</dbReference>
<keyword evidence="1" id="KW-0812">Transmembrane</keyword>
<sequence length="168" mass="19564">MTNMEATIEIAGDVMKAKSKKTLYALLLIGSVLLGYFFWLSLRPVEIVAVHKDGNFSAVLVRDFPVTDKGKINWWLENKSRLKEKHHIPNPAPDGFFSITFWDFGDGYKEEGKYDRRCFEDMKTDKNCIDKNSVFSVRRINNDRILFITYEGRYSLNDNGKIIKIKRE</sequence>
<organism evidence="2 3">
    <name type="scientific">Yersinia pseudotuberculosis</name>
    <dbReference type="NCBI Taxonomy" id="633"/>
    <lineage>
        <taxon>Bacteria</taxon>
        <taxon>Pseudomonadati</taxon>
        <taxon>Pseudomonadota</taxon>
        <taxon>Gammaproteobacteria</taxon>
        <taxon>Enterobacterales</taxon>
        <taxon>Yersiniaceae</taxon>
        <taxon>Yersinia</taxon>
    </lineage>
</organism>
<feature type="transmembrane region" description="Helical" evidence="1">
    <location>
        <begin position="23"/>
        <end position="42"/>
    </location>
</feature>
<name>A0A380QEC4_YERPU</name>
<evidence type="ECO:0000256" key="1">
    <source>
        <dbReference type="SAM" id="Phobius"/>
    </source>
</evidence>
<gene>
    <name evidence="2" type="ORF">NCTC8580_04514</name>
</gene>
<evidence type="ECO:0000313" key="3">
    <source>
        <dbReference type="Proteomes" id="UP000255087"/>
    </source>
</evidence>
<keyword evidence="1" id="KW-0472">Membrane</keyword>
<dbReference type="AlphaFoldDB" id="A0A380QEC4"/>
<reference evidence="2 3" key="1">
    <citation type="submission" date="2018-06" db="EMBL/GenBank/DDBJ databases">
        <authorList>
            <consortium name="Pathogen Informatics"/>
            <person name="Doyle S."/>
        </authorList>
    </citation>
    <scope>NUCLEOTIDE SEQUENCE [LARGE SCALE GENOMIC DNA]</scope>
    <source>
        <strain evidence="2 3">NCTC8580</strain>
    </source>
</reference>
<dbReference type="EMBL" id="UHJC01000001">
    <property type="protein sequence ID" value="SUP86838.1"/>
    <property type="molecule type" value="Genomic_DNA"/>
</dbReference>
<keyword evidence="1" id="KW-1133">Transmembrane helix</keyword>
<protein>
    <submittedName>
        <fullName evidence="2">Putative entero membrane protein</fullName>
    </submittedName>
</protein>
<evidence type="ECO:0000313" key="2">
    <source>
        <dbReference type="EMBL" id="SUP86838.1"/>
    </source>
</evidence>
<dbReference type="Pfam" id="PF06092">
    <property type="entry name" value="DUF943"/>
    <property type="match status" value="1"/>
</dbReference>
<dbReference type="InterPro" id="IPR010351">
    <property type="entry name" value="DUF943"/>
</dbReference>
<accession>A0A380QEC4</accession>
<proteinExistence type="predicted"/>